<dbReference type="AlphaFoldDB" id="A0A8H6NH81"/>
<dbReference type="Gene3D" id="3.80.10.10">
    <property type="entry name" value="Ribonuclease Inhibitor"/>
    <property type="match status" value="1"/>
</dbReference>
<dbReference type="EMBL" id="WIGM01000229">
    <property type="protein sequence ID" value="KAF6832803.1"/>
    <property type="molecule type" value="Genomic_DNA"/>
</dbReference>
<proteinExistence type="predicted"/>
<evidence type="ECO:0000313" key="1">
    <source>
        <dbReference type="EMBL" id="KAF6832803.1"/>
    </source>
</evidence>
<dbReference type="Proteomes" id="UP000639643">
    <property type="component" value="Unassembled WGS sequence"/>
</dbReference>
<evidence type="ECO:0000313" key="2">
    <source>
        <dbReference type="Proteomes" id="UP000639643"/>
    </source>
</evidence>
<dbReference type="SUPFAM" id="SSF52047">
    <property type="entry name" value="RNI-like"/>
    <property type="match status" value="1"/>
</dbReference>
<gene>
    <name evidence="1" type="ORF">CMUS01_06783</name>
</gene>
<name>A0A8H6NH81_9PEZI</name>
<comment type="caution">
    <text evidence="1">The sequence shown here is derived from an EMBL/GenBank/DDBJ whole genome shotgun (WGS) entry which is preliminary data.</text>
</comment>
<dbReference type="OrthoDB" id="10028886at2759"/>
<accession>A0A8H6NH81</accession>
<organism evidence="1 2">
    <name type="scientific">Colletotrichum musicola</name>
    <dbReference type="NCBI Taxonomy" id="2175873"/>
    <lineage>
        <taxon>Eukaryota</taxon>
        <taxon>Fungi</taxon>
        <taxon>Dikarya</taxon>
        <taxon>Ascomycota</taxon>
        <taxon>Pezizomycotina</taxon>
        <taxon>Sordariomycetes</taxon>
        <taxon>Hypocreomycetidae</taxon>
        <taxon>Glomerellales</taxon>
        <taxon>Glomerellaceae</taxon>
        <taxon>Colletotrichum</taxon>
        <taxon>Colletotrichum orchidearum species complex</taxon>
    </lineage>
</organism>
<sequence length="354" mass="40658">MSSGNQEPHLTGLVNIALNIVIWEHILDGLVLMGYEKTLVSCAVTCKELTHSALRRLYSIAAEKWEALLPGLFSGRQLQTLSLDNPEGLDDAAANTIMERLPALKHLTVIRPELGDAQEMASFISALKPDQLRSFSYSFHEFQVPVLQAIAGLTGLQGLELTFNVYSPVDLHVLALLTNLTSLRLIKNDHIYPDQQAQFEEWAYALPHLRLEKLHIYDTECSIDLYRALRSQRLKYLFLHEHIWTERQHYGLADPYEPIYRRMRKERAQAVMEAVVAMPCLRDLRLHTRFDLTTEHLREMARCVPRLETLSCMVACEKGEQAEPLETLEEFKHLTSLTCLGWTTFSARYILEWI</sequence>
<protein>
    <submittedName>
        <fullName evidence="1">Uncharacterized protein</fullName>
    </submittedName>
</protein>
<keyword evidence="2" id="KW-1185">Reference proteome</keyword>
<dbReference type="InterPro" id="IPR032675">
    <property type="entry name" value="LRR_dom_sf"/>
</dbReference>
<reference evidence="1" key="1">
    <citation type="journal article" date="2020" name="Phytopathology">
        <title>Genome Sequence Resources of Colletotrichum truncatum, C. plurivorum, C. musicola, and C. sojae: Four Species Pathogenic to Soybean (Glycine max).</title>
        <authorList>
            <person name="Rogerio F."/>
            <person name="Boufleur T.R."/>
            <person name="Ciampi-Guillardi M."/>
            <person name="Sukno S.A."/>
            <person name="Thon M.R."/>
            <person name="Massola Junior N.S."/>
            <person name="Baroncelli R."/>
        </authorList>
    </citation>
    <scope>NUCLEOTIDE SEQUENCE</scope>
    <source>
        <strain evidence="1">LFN0074</strain>
    </source>
</reference>